<evidence type="ECO:0000256" key="2">
    <source>
        <dbReference type="ARBA" id="ARBA00022679"/>
    </source>
</evidence>
<proteinExistence type="inferred from homology"/>
<dbReference type="CDD" id="cd02440">
    <property type="entry name" value="AdoMet_MTases"/>
    <property type="match status" value="1"/>
</dbReference>
<evidence type="ECO:0000256" key="3">
    <source>
        <dbReference type="ARBA" id="ARBA00022691"/>
    </source>
</evidence>
<dbReference type="PANTHER" id="PTHR11061">
    <property type="entry name" value="RNA M5U METHYLTRANSFERASE"/>
    <property type="match status" value="1"/>
</dbReference>
<accession>N2BP83</accession>
<feature type="binding site" evidence="4">
    <location>
        <position position="277"/>
    </location>
    <ligand>
        <name>S-adenosyl-L-methionine</name>
        <dbReference type="ChEBI" id="CHEBI:59789"/>
    </ligand>
</feature>
<dbReference type="PROSITE" id="PS01230">
    <property type="entry name" value="TRMA_1"/>
    <property type="match status" value="1"/>
</dbReference>
<dbReference type="PANTHER" id="PTHR11061:SF30">
    <property type="entry name" value="TRNA (URACIL(54)-C(5))-METHYLTRANSFERASE"/>
    <property type="match status" value="1"/>
</dbReference>
<reference evidence="7 8" key="1">
    <citation type="submission" date="2013-03" db="EMBL/GenBank/DDBJ databases">
        <title>The Genome Sequence of Atopobium minutum 10063974.</title>
        <authorList>
            <consortium name="The Broad Institute Genome Sequencing Platform"/>
            <person name="Earl A."/>
            <person name="Ward D."/>
            <person name="Feldgarden M."/>
            <person name="Gevers D."/>
            <person name="Lambert T."/>
            <person name="Marvaud J.-C."/>
            <person name="Courvalin P."/>
            <person name="Walker B."/>
            <person name="Young S.K."/>
            <person name="Zeng Q."/>
            <person name="Gargeya S."/>
            <person name="Fitzgerald M."/>
            <person name="Haas B."/>
            <person name="Abouelleil A."/>
            <person name="Alvarado L."/>
            <person name="Arachchi H.M."/>
            <person name="Berlin A.M."/>
            <person name="Chapman S.B."/>
            <person name="Dewar J."/>
            <person name="Goldberg J."/>
            <person name="Griggs A."/>
            <person name="Gujja S."/>
            <person name="Hansen M."/>
            <person name="Howarth C."/>
            <person name="Imamovic A."/>
            <person name="Larimer J."/>
            <person name="McCowan C."/>
            <person name="Murphy C."/>
            <person name="Neiman D."/>
            <person name="Pearson M."/>
            <person name="Priest M."/>
            <person name="Roberts A."/>
            <person name="Saif S."/>
            <person name="Shea T."/>
            <person name="Sisk P."/>
            <person name="Sykes S."/>
            <person name="Wortman J."/>
            <person name="Nusbaum C."/>
            <person name="Birren B."/>
        </authorList>
    </citation>
    <scope>NUCLEOTIDE SEQUENCE [LARGE SCALE GENOMIC DNA]</scope>
    <source>
        <strain evidence="7 8">10063974</strain>
    </source>
</reference>
<evidence type="ECO:0000256" key="4">
    <source>
        <dbReference type="PROSITE-ProRule" id="PRU01024"/>
    </source>
</evidence>
<comment type="caution">
    <text evidence="7">The sequence shown here is derived from an EMBL/GenBank/DDBJ whole genome shotgun (WGS) entry which is preliminary data.</text>
</comment>
<dbReference type="AlphaFoldDB" id="N2BP83"/>
<dbReference type="RefSeq" id="WP_002563770.1">
    <property type="nucleotide sequence ID" value="NZ_KB822533.1"/>
</dbReference>
<evidence type="ECO:0000313" key="7">
    <source>
        <dbReference type="EMBL" id="EMZ42021.1"/>
    </source>
</evidence>
<dbReference type="OrthoDB" id="9804590at2"/>
<protein>
    <submittedName>
        <fullName evidence="7">23S rRNA (Uracil-5-)-methyltransferase RumA</fullName>
    </submittedName>
</protein>
<name>N2BP83_9ACTN</name>
<dbReference type="PROSITE" id="PS01231">
    <property type="entry name" value="TRMA_2"/>
    <property type="match status" value="1"/>
</dbReference>
<dbReference type="Proteomes" id="UP000012651">
    <property type="component" value="Unassembled WGS sequence"/>
</dbReference>
<evidence type="ECO:0000256" key="5">
    <source>
        <dbReference type="PROSITE-ProRule" id="PRU10015"/>
    </source>
</evidence>
<dbReference type="InterPro" id="IPR012340">
    <property type="entry name" value="NA-bd_OB-fold"/>
</dbReference>
<dbReference type="SUPFAM" id="SSF53335">
    <property type="entry name" value="S-adenosyl-L-methionine-dependent methyltransferases"/>
    <property type="match status" value="1"/>
</dbReference>
<evidence type="ECO:0000259" key="6">
    <source>
        <dbReference type="PROSITE" id="PS50926"/>
    </source>
</evidence>
<feature type="active site" evidence="5">
    <location>
        <position position="397"/>
    </location>
</feature>
<dbReference type="Gene3D" id="2.40.50.140">
    <property type="entry name" value="Nucleic acid-binding proteins"/>
    <property type="match status" value="1"/>
</dbReference>
<dbReference type="HOGENOM" id="CLU_014689_8_1_11"/>
<feature type="binding site" evidence="4">
    <location>
        <position position="327"/>
    </location>
    <ligand>
        <name>S-adenosyl-L-methionine</name>
        <dbReference type="ChEBI" id="CHEBI:59789"/>
    </ligand>
</feature>
<feature type="domain" description="TRAM" evidence="6">
    <location>
        <begin position="1"/>
        <end position="57"/>
    </location>
</feature>
<feature type="binding site" evidence="4">
    <location>
        <position position="370"/>
    </location>
    <ligand>
        <name>S-adenosyl-L-methionine</name>
        <dbReference type="ChEBI" id="CHEBI:59789"/>
    </ligand>
</feature>
<dbReference type="PATRIC" id="fig|997872.3.peg.997"/>
<evidence type="ECO:0000313" key="8">
    <source>
        <dbReference type="Proteomes" id="UP000012651"/>
    </source>
</evidence>
<dbReference type="GO" id="GO:0070041">
    <property type="term" value="F:rRNA (uridine-C5-)-methyltransferase activity"/>
    <property type="evidence" value="ECO:0007669"/>
    <property type="project" value="TreeGrafter"/>
</dbReference>
<dbReference type="Pfam" id="PF05958">
    <property type="entry name" value="tRNA_U5-meth_tr"/>
    <property type="match status" value="1"/>
</dbReference>
<keyword evidence="2 4" id="KW-0808">Transferase</keyword>
<dbReference type="InterPro" id="IPR030391">
    <property type="entry name" value="MeTrfase_TrmA_CS"/>
</dbReference>
<dbReference type="PROSITE" id="PS51687">
    <property type="entry name" value="SAM_MT_RNA_M5U"/>
    <property type="match status" value="1"/>
</dbReference>
<dbReference type="NCBIfam" id="TIGR00479">
    <property type="entry name" value="rumA"/>
    <property type="match status" value="1"/>
</dbReference>
<dbReference type="InterPro" id="IPR010280">
    <property type="entry name" value="U5_MeTrfase_fam"/>
</dbReference>
<dbReference type="EMBL" id="AGXC01000002">
    <property type="protein sequence ID" value="EMZ42021.1"/>
    <property type="molecule type" value="Genomic_DNA"/>
</dbReference>
<evidence type="ECO:0000256" key="1">
    <source>
        <dbReference type="ARBA" id="ARBA00022603"/>
    </source>
</evidence>
<dbReference type="InterPro" id="IPR029063">
    <property type="entry name" value="SAM-dependent_MTases_sf"/>
</dbReference>
<dbReference type="SUPFAM" id="SSF50249">
    <property type="entry name" value="Nucleic acid-binding proteins"/>
    <property type="match status" value="1"/>
</dbReference>
<keyword evidence="1 4" id="KW-0489">Methyltransferase</keyword>
<comment type="similarity">
    <text evidence="4">Belongs to the class I-like SAM-binding methyltransferase superfamily. RNA M5U methyltransferase family.</text>
</comment>
<organism evidence="7 8">
    <name type="scientific">Atopobium minutum 10063974</name>
    <dbReference type="NCBI Taxonomy" id="997872"/>
    <lineage>
        <taxon>Bacteria</taxon>
        <taxon>Bacillati</taxon>
        <taxon>Actinomycetota</taxon>
        <taxon>Coriobacteriia</taxon>
        <taxon>Coriobacteriales</taxon>
        <taxon>Atopobiaceae</taxon>
        <taxon>Atopobium</taxon>
    </lineage>
</organism>
<dbReference type="Gene3D" id="2.40.50.1070">
    <property type="match status" value="1"/>
</dbReference>
<dbReference type="InterPro" id="IPR002792">
    <property type="entry name" value="TRAM_dom"/>
</dbReference>
<dbReference type="GO" id="GO:0070475">
    <property type="term" value="P:rRNA base methylation"/>
    <property type="evidence" value="ECO:0007669"/>
    <property type="project" value="TreeGrafter"/>
</dbReference>
<gene>
    <name evidence="7" type="ORF">HMPREF1091_00995</name>
</gene>
<dbReference type="PROSITE" id="PS50926">
    <property type="entry name" value="TRAM"/>
    <property type="match status" value="1"/>
</dbReference>
<sequence length="442" mass="48139">MAETLTLTIERMMYGTDAIAHDTTGKTIFVYGAVPGDTVCAQITSYGKTYNKARVVKVLEAGPYHREAACSAAELASGCPWAQINYDQQLVAKRANVVDALTRIGHFDPLYTEELVDACNSPSDEWEYRNKLELGFERKGGRAQLGVHALNTNELIKLDQTLLLPKQLAKLPKAISGALSYLSNSHDLSFTRVGIRASKRTKDVEVALWTEPGPFPRAQVARVLNDAAKLTSVVRVMSKGRTKARKIAGVERLSGKGFWTEKIGEETMLLSAPSFSQVNTKGAERLVELVMEGLDPQADDVAMDLYSGAGTFTLPLARACSFVYAVESYGPAVKDLRRNMQQARLDNIDAVGGDAAREFPQGEADIIVVDPPRAGLAPEVIELLCKQPARSIAYVSCDPATLARDVARFAADGTFAPVRITPVDLFPQTFHIECVCLLSRAD</sequence>
<dbReference type="InterPro" id="IPR030390">
    <property type="entry name" value="MeTrfase_TrmA_AS"/>
</dbReference>
<feature type="active site" description="Nucleophile" evidence="4">
    <location>
        <position position="397"/>
    </location>
</feature>
<keyword evidence="8" id="KW-1185">Reference proteome</keyword>
<feature type="binding site" evidence="4">
    <location>
        <position position="306"/>
    </location>
    <ligand>
        <name>S-adenosyl-L-methionine</name>
        <dbReference type="ChEBI" id="CHEBI:59789"/>
    </ligand>
</feature>
<keyword evidence="3 4" id="KW-0949">S-adenosyl-L-methionine</keyword>
<dbReference type="Gene3D" id="3.40.50.150">
    <property type="entry name" value="Vaccinia Virus protein VP39"/>
    <property type="match status" value="1"/>
</dbReference>